<name>B7UGS5_ECO27</name>
<evidence type="ECO:0000313" key="1">
    <source>
        <dbReference type="EMBL" id="CAS10310.1"/>
    </source>
</evidence>
<accession>B7UGS5</accession>
<keyword evidence="2" id="KW-1185">Reference proteome</keyword>
<evidence type="ECO:0000313" key="2">
    <source>
        <dbReference type="Proteomes" id="UP000008205"/>
    </source>
</evidence>
<gene>
    <name evidence="1" type="ordered locus">E2348C_2762</name>
</gene>
<reference evidence="1 2" key="1">
    <citation type="journal article" date="2009" name="J. Bacteriol.">
        <title>Complete genome sequence and comparative genome analysis of enteropathogenic Escherichia coli O127:H6 strain E2348/69.</title>
        <authorList>
            <person name="Iguchi A."/>
            <person name="Thomson N.R."/>
            <person name="Ogura Y."/>
            <person name="Saunders D."/>
            <person name="Ooka T."/>
            <person name="Henderson I.R."/>
            <person name="Harris D."/>
            <person name="Asadulghani M."/>
            <person name="Kurokawa K."/>
            <person name="Dean P."/>
            <person name="Kenny B."/>
            <person name="Quail M.A."/>
            <person name="Thurston S."/>
            <person name="Dougan G."/>
            <person name="Hayashi T."/>
            <person name="Parkhill J."/>
            <person name="Frankel G."/>
        </authorList>
    </citation>
    <scope>NUCLEOTIDE SEQUENCE [LARGE SCALE GENOMIC DNA]</scope>
    <source>
        <strain evidence="2">E2348/69 / EPEC</strain>
    </source>
</reference>
<dbReference type="EMBL" id="FM180568">
    <property type="protein sequence ID" value="CAS10310.1"/>
    <property type="molecule type" value="Genomic_DNA"/>
</dbReference>
<dbReference type="AlphaFoldDB" id="B7UGS5"/>
<dbReference type="KEGG" id="ecg:E2348C_2762"/>
<proteinExistence type="predicted"/>
<organism evidence="1 2">
    <name type="scientific">Escherichia coli O127:H6 (strain E2348/69 / EPEC)</name>
    <dbReference type="NCBI Taxonomy" id="574521"/>
    <lineage>
        <taxon>Bacteria</taxon>
        <taxon>Pseudomonadati</taxon>
        <taxon>Pseudomonadota</taxon>
        <taxon>Gammaproteobacteria</taxon>
        <taxon>Enterobacterales</taxon>
        <taxon>Enterobacteriaceae</taxon>
        <taxon>Escherichia</taxon>
    </lineage>
</organism>
<protein>
    <submittedName>
        <fullName evidence="1">Uncharacterized protein</fullName>
    </submittedName>
</protein>
<dbReference type="Proteomes" id="UP000008205">
    <property type="component" value="Chromosome"/>
</dbReference>
<sequence length="98" mass="10169">MTTNNHPANGPVSLDRLHQISEILSKAAAQSDGGNLGYAMADAVKVIDGVIASFSAEPVPCPKCNDTGMADSGGVQPWGEPILIECDCRAAMLKGDEK</sequence>
<dbReference type="HOGENOM" id="CLU_2329284_0_0_6"/>